<dbReference type="NCBIfam" id="NF033832">
    <property type="entry name" value="sce7726_fam"/>
    <property type="match status" value="1"/>
</dbReference>
<dbReference type="InterPro" id="IPR047729">
    <property type="entry name" value="Sce7726-like"/>
</dbReference>
<dbReference type="RefSeq" id="WP_333722465.1">
    <property type="nucleotide sequence ID" value="NZ_CP049218.1"/>
</dbReference>
<sequence length="198" mass="22468">MRDADVRVAMLKQLCEVHRNDPDTRIVQEMGVWSGTVRIDIAVINGQLSGFELKSDRDTLLRLPSQCSLYSRLFDNMTLVVGSKHVDKALPLLPEWWGIITAVDEEGFVSLVEVRECSQNPEQDPFLMAQLLWREEALNLLDDNGLARGWRSKSAPAIHRYVSEVFTPTELSSAVRLILKKRVGWLGQPVTHMRNMAV</sequence>
<dbReference type="AlphaFoldDB" id="A0AAJ4TCY6"/>
<dbReference type="EMBL" id="CP049218">
    <property type="protein sequence ID" value="QTG16560.1"/>
    <property type="molecule type" value="Genomic_DNA"/>
</dbReference>
<dbReference type="Proteomes" id="UP000663946">
    <property type="component" value="Plasmid pQ15_94_1"/>
</dbReference>
<protein>
    <submittedName>
        <fullName evidence="1">Sce7726 family protein</fullName>
    </submittedName>
</protein>
<gene>
    <name evidence="1" type="ORF">G6M86_24980</name>
</gene>
<geneLocation type="plasmid" evidence="1 2">
    <name>pQ15_94_1</name>
</geneLocation>
<evidence type="ECO:0000313" key="2">
    <source>
        <dbReference type="Proteomes" id="UP000663946"/>
    </source>
</evidence>
<accession>A0AAJ4TCY6</accession>
<evidence type="ECO:0000313" key="1">
    <source>
        <dbReference type="EMBL" id="QTG16560.1"/>
    </source>
</evidence>
<reference evidence="1" key="1">
    <citation type="submission" date="2020-02" db="EMBL/GenBank/DDBJ databases">
        <title>Unexpected conservation and global transmission of agrobacterial virulence plasmids.</title>
        <authorList>
            <person name="Weisberg A.J."/>
            <person name="Davis E.W. II"/>
            <person name="Tabima J.R."/>
            <person name="Belcher M.S."/>
            <person name="Miller M."/>
            <person name="Kuo C.-H."/>
            <person name="Loper J.E."/>
            <person name="Grunwald N.J."/>
            <person name="Putnam M.L."/>
            <person name="Chang J.H."/>
        </authorList>
    </citation>
    <scope>NUCLEOTIDE SEQUENCE</scope>
    <source>
        <strain evidence="1">Q15/94</strain>
        <plasmid evidence="1">pQ15_94_1</plasmid>
    </source>
</reference>
<name>A0AAJ4TCY6_AGRTU</name>
<proteinExistence type="predicted"/>
<keyword evidence="1" id="KW-0614">Plasmid</keyword>
<organism evidence="1 2">
    <name type="scientific">Agrobacterium tumefaciens</name>
    <dbReference type="NCBI Taxonomy" id="358"/>
    <lineage>
        <taxon>Bacteria</taxon>
        <taxon>Pseudomonadati</taxon>
        <taxon>Pseudomonadota</taxon>
        <taxon>Alphaproteobacteria</taxon>
        <taxon>Hyphomicrobiales</taxon>
        <taxon>Rhizobiaceae</taxon>
        <taxon>Rhizobium/Agrobacterium group</taxon>
        <taxon>Agrobacterium</taxon>
        <taxon>Agrobacterium tumefaciens complex</taxon>
    </lineage>
</organism>